<comment type="function">
    <text evidence="9">Catalyzes the phospholipid dependent N-acylation of the N-terminal cysteine of apolipoprotein, the last step in lipoprotein maturation.</text>
</comment>
<dbReference type="CDD" id="cd07571">
    <property type="entry name" value="ALP_N-acyl_transferase"/>
    <property type="match status" value="1"/>
</dbReference>
<keyword evidence="6 9" id="KW-1133">Transmembrane helix</keyword>
<evidence type="ECO:0000313" key="11">
    <source>
        <dbReference type="EMBL" id="ADJ27309.1"/>
    </source>
</evidence>
<dbReference type="GO" id="GO:0016410">
    <property type="term" value="F:N-acyltransferase activity"/>
    <property type="evidence" value="ECO:0007669"/>
    <property type="project" value="UniProtKB-UniRule"/>
</dbReference>
<dbReference type="OrthoDB" id="9804277at2"/>
<dbReference type="HAMAP" id="MF_01148">
    <property type="entry name" value="Lnt"/>
    <property type="match status" value="1"/>
</dbReference>
<dbReference type="HOGENOM" id="CLU_019563_3_0_6"/>
<evidence type="ECO:0000259" key="10">
    <source>
        <dbReference type="PROSITE" id="PS50263"/>
    </source>
</evidence>
<evidence type="ECO:0000256" key="6">
    <source>
        <dbReference type="ARBA" id="ARBA00022989"/>
    </source>
</evidence>
<dbReference type="InterPro" id="IPR045378">
    <property type="entry name" value="LNT_N"/>
</dbReference>
<dbReference type="AlphaFoldDB" id="D8K9M0"/>
<dbReference type="InterPro" id="IPR036526">
    <property type="entry name" value="C-N_Hydrolase_sf"/>
</dbReference>
<comment type="subcellular location">
    <subcellularLocation>
        <location evidence="9">Cell inner membrane</location>
        <topology evidence="9">Multi-pass membrane protein</topology>
    </subcellularLocation>
    <subcellularLocation>
        <location evidence="1">Cell membrane</location>
        <topology evidence="1">Multi-pass membrane protein</topology>
    </subcellularLocation>
</comment>
<dbReference type="eggNOG" id="COG0815">
    <property type="taxonomic scope" value="Bacteria"/>
</dbReference>
<protein>
    <recommendedName>
        <fullName evidence="9">Apolipoprotein N-acyltransferase</fullName>
        <shortName evidence="9">ALP N-acyltransferase</shortName>
        <ecNumber evidence="9">2.3.1.269</ecNumber>
    </recommendedName>
</protein>
<organism evidence="11 12">
    <name type="scientific">Nitrosococcus watsoni (strain C-113)</name>
    <dbReference type="NCBI Taxonomy" id="105559"/>
    <lineage>
        <taxon>Bacteria</taxon>
        <taxon>Pseudomonadati</taxon>
        <taxon>Pseudomonadota</taxon>
        <taxon>Gammaproteobacteria</taxon>
        <taxon>Chromatiales</taxon>
        <taxon>Chromatiaceae</taxon>
        <taxon>Nitrosococcus</taxon>
    </lineage>
</organism>
<dbReference type="PANTHER" id="PTHR38686">
    <property type="entry name" value="APOLIPOPROTEIN N-ACYLTRANSFERASE"/>
    <property type="match status" value="1"/>
</dbReference>
<feature type="transmembrane region" description="Helical" evidence="9">
    <location>
        <begin position="79"/>
        <end position="98"/>
    </location>
</feature>
<dbReference type="GO" id="GO:0042158">
    <property type="term" value="P:lipoprotein biosynthetic process"/>
    <property type="evidence" value="ECO:0007669"/>
    <property type="project" value="UniProtKB-UniRule"/>
</dbReference>
<dbReference type="SUPFAM" id="SSF56317">
    <property type="entry name" value="Carbon-nitrogen hydrolase"/>
    <property type="match status" value="1"/>
</dbReference>
<keyword evidence="4 9" id="KW-0808">Transferase</keyword>
<evidence type="ECO:0000256" key="7">
    <source>
        <dbReference type="ARBA" id="ARBA00023136"/>
    </source>
</evidence>
<feature type="transmembrane region" description="Helical" evidence="9">
    <location>
        <begin position="50"/>
        <end position="67"/>
    </location>
</feature>
<dbReference type="UniPathway" id="UPA00666"/>
<keyword evidence="12" id="KW-1185">Reference proteome</keyword>
<dbReference type="RefSeq" id="WP_013219420.1">
    <property type="nucleotide sequence ID" value="NC_014315.1"/>
</dbReference>
<dbReference type="STRING" id="105559.Nwat_0339"/>
<keyword evidence="11" id="KW-0449">Lipoprotein</keyword>
<dbReference type="InterPro" id="IPR003010">
    <property type="entry name" value="C-N_Hydrolase"/>
</dbReference>
<dbReference type="Pfam" id="PF20154">
    <property type="entry name" value="LNT_N"/>
    <property type="match status" value="1"/>
</dbReference>
<name>D8K9M0_NITWC</name>
<feature type="transmembrane region" description="Helical" evidence="9">
    <location>
        <begin position="214"/>
        <end position="237"/>
    </location>
</feature>
<evidence type="ECO:0000256" key="2">
    <source>
        <dbReference type="ARBA" id="ARBA00010065"/>
    </source>
</evidence>
<dbReference type="Proteomes" id="UP000000393">
    <property type="component" value="Chromosome"/>
</dbReference>
<keyword evidence="5 9" id="KW-0812">Transmembrane</keyword>
<dbReference type="EMBL" id="CP002086">
    <property type="protein sequence ID" value="ADJ27309.1"/>
    <property type="molecule type" value="Genomic_DNA"/>
</dbReference>
<dbReference type="PANTHER" id="PTHR38686:SF1">
    <property type="entry name" value="APOLIPOPROTEIN N-ACYLTRANSFERASE"/>
    <property type="match status" value="1"/>
</dbReference>
<feature type="transmembrane region" description="Helical" evidence="9">
    <location>
        <begin position="493"/>
        <end position="515"/>
    </location>
</feature>
<evidence type="ECO:0000256" key="1">
    <source>
        <dbReference type="ARBA" id="ARBA00004651"/>
    </source>
</evidence>
<dbReference type="Gene3D" id="3.60.110.10">
    <property type="entry name" value="Carbon-nitrogen hydrolase"/>
    <property type="match status" value="1"/>
</dbReference>
<dbReference type="EC" id="2.3.1.269" evidence="9"/>
<dbReference type="PROSITE" id="PS50263">
    <property type="entry name" value="CN_HYDROLASE"/>
    <property type="match status" value="1"/>
</dbReference>
<gene>
    <name evidence="9" type="primary">lnt</name>
    <name evidence="11" type="ordered locus">Nwat_0339</name>
</gene>
<evidence type="ECO:0000313" key="12">
    <source>
        <dbReference type="Proteomes" id="UP000000393"/>
    </source>
</evidence>
<dbReference type="KEGG" id="nwa:Nwat_0339"/>
<sequence length="521" mass="57317">MGYTPEQKPFYERVCQKKYFFSSSAGANTWCGDALALVAGLLGPLAFSPYDAYPLAVISPALLFAVCRNLSARRAFWRGWLFGVGWFGAGVSWIYVAIHDFGYASVPLALALTATFVAFLGLFPALLTGGVTFWFPQENRAKYLLVWPAAWVMIEWFRGWFLTGFPWLNLGYSQIESPLRGLAPIFGVYGVSLAVAFSAGLIVAAWRWALRARLIALGGLGTLWASALLLSLVPWTMPVGKPLQVSLIQGNIPQAIKWQPEQIRSTLERYWQLTAKHWESDLIVWPESALTVLYHQVADGYLAALAAEARAYNTDLLIGLPVFHQETGKYYNSMLSLGSQQAFYYKRHLVPFGEYIPFEEYLRGLIHFFDLPMSSFSAGPKGQPLLQAAGYPVATSICYEDAFGEEIIAALPEANLLVNATNNAWYGDSLAPHQHLQISRMRALETGRDLARATTNGISAIVDAQGALLATTPQFQMAVLTGSVQPRAGATPYILWGNGAVLGLCLCLFAIGSYYQRSKGS</sequence>
<dbReference type="InterPro" id="IPR004563">
    <property type="entry name" value="Apolipo_AcylTrfase"/>
</dbReference>
<evidence type="ECO:0000256" key="5">
    <source>
        <dbReference type="ARBA" id="ARBA00022692"/>
    </source>
</evidence>
<keyword evidence="3 9" id="KW-1003">Cell membrane</keyword>
<keyword evidence="8 9" id="KW-0012">Acyltransferase</keyword>
<comment type="pathway">
    <text evidence="9">Protein modification; lipoprotein biosynthesis (N-acyl transfer).</text>
</comment>
<evidence type="ECO:0000256" key="8">
    <source>
        <dbReference type="ARBA" id="ARBA00023315"/>
    </source>
</evidence>
<reference evidence="11 12" key="1">
    <citation type="submission" date="2010-06" db="EMBL/GenBank/DDBJ databases">
        <title>Complete sequence of chromosome of Nitrosococcus watsoni C-113.</title>
        <authorList>
            <consortium name="US DOE Joint Genome Institute"/>
            <person name="Lucas S."/>
            <person name="Copeland A."/>
            <person name="Lapidus A."/>
            <person name="Cheng J.-F."/>
            <person name="Bruce D."/>
            <person name="Goodwin L."/>
            <person name="Pitluck S."/>
            <person name="Malfatti S.A."/>
            <person name="Chain P.S.G."/>
            <person name="Land M."/>
            <person name="Hauser L."/>
            <person name="Kyrpides N."/>
            <person name="Ivanova N."/>
            <person name="Cambell M.A."/>
            <person name="Heidelberg J.F."/>
            <person name="Klotz M.G."/>
            <person name="Woyke T."/>
        </authorList>
    </citation>
    <scope>NUCLEOTIDE SEQUENCE [LARGE SCALE GENOMIC DNA]</scope>
    <source>
        <strain evidence="11 12">C-113</strain>
    </source>
</reference>
<evidence type="ECO:0000256" key="9">
    <source>
        <dbReference type="HAMAP-Rule" id="MF_01148"/>
    </source>
</evidence>
<evidence type="ECO:0000256" key="4">
    <source>
        <dbReference type="ARBA" id="ARBA00022679"/>
    </source>
</evidence>
<comment type="similarity">
    <text evidence="2 9">Belongs to the CN hydrolase family. Apolipoprotein N-acyltransferase subfamily.</text>
</comment>
<evidence type="ECO:0000256" key="3">
    <source>
        <dbReference type="ARBA" id="ARBA00022475"/>
    </source>
</evidence>
<dbReference type="GO" id="GO:0005886">
    <property type="term" value="C:plasma membrane"/>
    <property type="evidence" value="ECO:0007669"/>
    <property type="project" value="UniProtKB-SubCell"/>
</dbReference>
<feature type="transmembrane region" description="Helical" evidence="9">
    <location>
        <begin position="181"/>
        <end position="202"/>
    </location>
</feature>
<comment type="catalytic activity">
    <reaction evidence="9">
        <text>N-terminal S-1,2-diacyl-sn-glyceryl-L-cysteinyl-[lipoprotein] + a glycerophospholipid = N-acyl-S-1,2-diacyl-sn-glyceryl-L-cysteinyl-[lipoprotein] + a 2-acyl-sn-glycero-3-phospholipid + H(+)</text>
        <dbReference type="Rhea" id="RHEA:48228"/>
        <dbReference type="Rhea" id="RHEA-COMP:14681"/>
        <dbReference type="Rhea" id="RHEA-COMP:14684"/>
        <dbReference type="ChEBI" id="CHEBI:15378"/>
        <dbReference type="ChEBI" id="CHEBI:136912"/>
        <dbReference type="ChEBI" id="CHEBI:140656"/>
        <dbReference type="ChEBI" id="CHEBI:140657"/>
        <dbReference type="ChEBI" id="CHEBI:140660"/>
        <dbReference type="EC" id="2.3.1.269"/>
    </reaction>
</comment>
<accession>D8K9M0</accession>
<dbReference type="NCBIfam" id="TIGR00546">
    <property type="entry name" value="lnt"/>
    <property type="match status" value="1"/>
</dbReference>
<proteinExistence type="inferred from homology"/>
<keyword evidence="7 9" id="KW-0472">Membrane</keyword>
<keyword evidence="9" id="KW-0997">Cell inner membrane</keyword>
<feature type="transmembrane region" description="Helical" evidence="9">
    <location>
        <begin position="110"/>
        <end position="136"/>
    </location>
</feature>
<feature type="domain" description="CN hydrolase" evidence="10">
    <location>
        <begin position="248"/>
        <end position="486"/>
    </location>
</feature>
<dbReference type="Pfam" id="PF00795">
    <property type="entry name" value="CN_hydrolase"/>
    <property type="match status" value="1"/>
</dbReference>
<feature type="transmembrane region" description="Helical" evidence="9">
    <location>
        <begin position="143"/>
        <end position="161"/>
    </location>
</feature>